<feature type="signal peptide" evidence="1">
    <location>
        <begin position="1"/>
        <end position="22"/>
    </location>
</feature>
<organism evidence="2 3">
    <name type="scientific">Orbilia brochopaga</name>
    <dbReference type="NCBI Taxonomy" id="3140254"/>
    <lineage>
        <taxon>Eukaryota</taxon>
        <taxon>Fungi</taxon>
        <taxon>Dikarya</taxon>
        <taxon>Ascomycota</taxon>
        <taxon>Pezizomycotina</taxon>
        <taxon>Orbiliomycetes</taxon>
        <taxon>Orbiliales</taxon>
        <taxon>Orbiliaceae</taxon>
        <taxon>Orbilia</taxon>
    </lineage>
</organism>
<feature type="chain" id="PRO_5043530268" evidence="1">
    <location>
        <begin position="23"/>
        <end position="435"/>
    </location>
</feature>
<comment type="caution">
    <text evidence="2">The sequence shown here is derived from an EMBL/GenBank/DDBJ whole genome shotgun (WGS) entry which is preliminary data.</text>
</comment>
<keyword evidence="1" id="KW-0732">Signal</keyword>
<accession>A0AAV9V7A3</accession>
<protein>
    <submittedName>
        <fullName evidence="2">Uncharacterized protein</fullName>
    </submittedName>
</protein>
<dbReference type="EMBL" id="JAVHNQ010000002">
    <property type="protein sequence ID" value="KAK6354797.1"/>
    <property type="molecule type" value="Genomic_DNA"/>
</dbReference>
<reference evidence="2 3" key="1">
    <citation type="submission" date="2019-10" db="EMBL/GenBank/DDBJ databases">
        <authorList>
            <person name="Palmer J.M."/>
        </authorList>
    </citation>
    <scope>NUCLEOTIDE SEQUENCE [LARGE SCALE GENOMIC DNA]</scope>
    <source>
        <strain evidence="2 3">TWF696</strain>
    </source>
</reference>
<name>A0AAV9V7A3_9PEZI</name>
<dbReference type="AlphaFoldDB" id="A0AAV9V7A3"/>
<gene>
    <name evidence="2" type="ORF">TWF696_003930</name>
</gene>
<evidence type="ECO:0000256" key="1">
    <source>
        <dbReference type="SAM" id="SignalP"/>
    </source>
</evidence>
<dbReference type="Proteomes" id="UP001375240">
    <property type="component" value="Unassembled WGS sequence"/>
</dbReference>
<proteinExistence type="predicted"/>
<evidence type="ECO:0000313" key="3">
    <source>
        <dbReference type="Proteomes" id="UP001375240"/>
    </source>
</evidence>
<sequence length="435" mass="45328">MPGQSRLLILAISSLLVSSTWASAHVRARDTSYTNGVAQCYSGDSNCAGITENNHGRFRRVKRQEATTLGADAAALGDASDQIAAAIDQGAPVEQVTTAATDIVADASNLLSDVNGGTVDVVAAEIDTQTPTTDTALPVPPQSPSDANTDVTDEVKLLADETQNFISNTGAALQDDAPFTEENLQDLATDIQQITAEMASLPPPATVDIPSQVSDQIQTLKNANLTEEELWAKLELVTGESLNKDVQFQTMLSYLTPILAATVAGNVTLPATEGLPAIQPVAEITNGTIPVGDAAATLSRLRLAKRGHLEKRFLGSLFSFLGIGFAASASASLTTPLGSLGIGVAATLGKLAEVKPAPPEQPQTVYVYEKEYIPQQPPVVIQNGAQQPAAIANVPIGTISNTGATGGRARTGGFLANTGSNGHIDTPTKWAYYRD</sequence>
<keyword evidence="3" id="KW-1185">Reference proteome</keyword>
<evidence type="ECO:0000313" key="2">
    <source>
        <dbReference type="EMBL" id="KAK6354797.1"/>
    </source>
</evidence>